<organism evidence="3 4">
    <name type="scientific">Streptomyces viridochromogenes</name>
    <dbReference type="NCBI Taxonomy" id="1938"/>
    <lineage>
        <taxon>Bacteria</taxon>
        <taxon>Bacillati</taxon>
        <taxon>Actinomycetota</taxon>
        <taxon>Actinomycetes</taxon>
        <taxon>Kitasatosporales</taxon>
        <taxon>Streptomycetaceae</taxon>
        <taxon>Streptomyces</taxon>
    </lineage>
</organism>
<dbReference type="GO" id="GO:0004560">
    <property type="term" value="F:alpha-L-fucosidase activity"/>
    <property type="evidence" value="ECO:0007669"/>
    <property type="project" value="TreeGrafter"/>
</dbReference>
<keyword evidence="2" id="KW-0732">Signal</keyword>
<name>A0A0J8C5Y3_STRVR</name>
<dbReference type="AlphaFoldDB" id="A0A0J8C5Y3"/>
<accession>A0A0J8C5Y3</accession>
<feature type="region of interest" description="Disordered" evidence="1">
    <location>
        <begin position="27"/>
        <end position="47"/>
    </location>
</feature>
<dbReference type="GO" id="GO:0005975">
    <property type="term" value="P:carbohydrate metabolic process"/>
    <property type="evidence" value="ECO:0007669"/>
    <property type="project" value="InterPro"/>
</dbReference>
<gene>
    <name evidence="3" type="ORF">ACM01_19940</name>
</gene>
<dbReference type="Proteomes" id="UP000037432">
    <property type="component" value="Unassembled WGS sequence"/>
</dbReference>
<dbReference type="InterPro" id="IPR008928">
    <property type="entry name" value="6-hairpin_glycosidase_sf"/>
</dbReference>
<dbReference type="PATRIC" id="fig|1938.3.peg.5445"/>
<dbReference type="InterPro" id="IPR013780">
    <property type="entry name" value="Glyco_hydro_b"/>
</dbReference>
<dbReference type="PROSITE" id="PS51318">
    <property type="entry name" value="TAT"/>
    <property type="match status" value="1"/>
</dbReference>
<dbReference type="SUPFAM" id="SSF48208">
    <property type="entry name" value="Six-hairpin glycosidases"/>
    <property type="match status" value="1"/>
</dbReference>
<dbReference type="RefSeq" id="WP_048582641.1">
    <property type="nucleotide sequence ID" value="NZ_LFNT01000021.1"/>
</dbReference>
<reference evidence="3 4" key="1">
    <citation type="submission" date="2015-06" db="EMBL/GenBank/DDBJ databases">
        <authorList>
            <person name="Ju K.-S."/>
            <person name="Doroghazi J.R."/>
            <person name="Metcalf W.W."/>
        </authorList>
    </citation>
    <scope>NUCLEOTIDE SEQUENCE [LARGE SCALE GENOMIC DNA]</scope>
    <source>
        <strain evidence="3 4">NRRL 3414</strain>
    </source>
</reference>
<evidence type="ECO:0000256" key="2">
    <source>
        <dbReference type="SAM" id="SignalP"/>
    </source>
</evidence>
<feature type="signal peptide" evidence="2">
    <location>
        <begin position="1"/>
        <end position="31"/>
    </location>
</feature>
<dbReference type="EMBL" id="LFNT01000021">
    <property type="protein sequence ID" value="KMS73275.1"/>
    <property type="molecule type" value="Genomic_DNA"/>
</dbReference>
<proteinExistence type="predicted"/>
<dbReference type="PANTHER" id="PTHR31084:SF0">
    <property type="entry name" value="ALPHA-L-FUCOSIDASE 2"/>
    <property type="match status" value="1"/>
</dbReference>
<evidence type="ECO:0000256" key="1">
    <source>
        <dbReference type="SAM" id="MobiDB-lite"/>
    </source>
</evidence>
<sequence length="306" mass="32238">MPSPSRRTVLATGSALGGTVLAGGLPAQASAADSEATGNPGHDARSDPWRSVLDDADLVWQRMPTTWYEGPFLGNGFLGSGRCRATGRTADERALIERSSAHWVGFEGALQGYTFTGAASMSALLGKGEDALRYLGELMSRFVQPNTMYKESGPVIETPLSAAQSLHDMVCQSWGGVIRVFPALPAAWADLTVHDFRTQGAFLLSAVRAGGVTRWVRLTSEAGAPCVVRHGIAGPVEVRDGRGRPLRHSDAGEGAIRIALRRGDSALVTARGDRPDLTIAPVRPNEKVPRLGLPRNGAAPGACPPA</sequence>
<dbReference type="InterPro" id="IPR006311">
    <property type="entry name" value="TAT_signal"/>
</dbReference>
<feature type="chain" id="PRO_5005295467" evidence="2">
    <location>
        <begin position="32"/>
        <end position="306"/>
    </location>
</feature>
<dbReference type="PANTHER" id="PTHR31084">
    <property type="entry name" value="ALPHA-L-FUCOSIDASE 2"/>
    <property type="match status" value="1"/>
</dbReference>
<protein>
    <submittedName>
        <fullName evidence="3">Uncharacterized protein</fullName>
    </submittedName>
</protein>
<evidence type="ECO:0000313" key="3">
    <source>
        <dbReference type="EMBL" id="KMS73275.1"/>
    </source>
</evidence>
<evidence type="ECO:0000313" key="4">
    <source>
        <dbReference type="Proteomes" id="UP000037432"/>
    </source>
</evidence>
<dbReference type="Gene3D" id="2.60.40.1180">
    <property type="entry name" value="Golgi alpha-mannosidase II"/>
    <property type="match status" value="1"/>
</dbReference>
<comment type="caution">
    <text evidence="3">The sequence shown here is derived from an EMBL/GenBank/DDBJ whole genome shotgun (WGS) entry which is preliminary data.</text>
</comment>